<dbReference type="Proteomes" id="UP000215595">
    <property type="component" value="Unassembled WGS sequence"/>
</dbReference>
<feature type="compositionally biased region" description="Pro residues" evidence="1">
    <location>
        <begin position="1"/>
        <end position="10"/>
    </location>
</feature>
<gene>
    <name evidence="2" type="ORF">B7Z01_10155</name>
</gene>
<evidence type="ECO:0000313" key="2">
    <source>
        <dbReference type="EMBL" id="OYX32986.1"/>
    </source>
</evidence>
<feature type="compositionally biased region" description="Polar residues" evidence="1">
    <location>
        <begin position="15"/>
        <end position="26"/>
    </location>
</feature>
<protein>
    <submittedName>
        <fullName evidence="2">Uncharacterized protein</fullName>
    </submittedName>
</protein>
<accession>A0A258FKZ6</accession>
<reference evidence="2 3" key="1">
    <citation type="submission" date="2017-03" db="EMBL/GenBank/DDBJ databases">
        <title>Lifting the veil on microbial sulfur biogeochemistry in mining wastewaters.</title>
        <authorList>
            <person name="Kantor R.S."/>
            <person name="Colenbrander Nelson T."/>
            <person name="Marshall S."/>
            <person name="Bennett D."/>
            <person name="Apte S."/>
            <person name="Camacho D."/>
            <person name="Thomas B.C."/>
            <person name="Warren L.A."/>
            <person name="Banfield J.F."/>
        </authorList>
    </citation>
    <scope>NUCLEOTIDE SEQUENCE [LARGE SCALE GENOMIC DNA]</scope>
    <source>
        <strain evidence="2">32-69-9</strain>
    </source>
</reference>
<name>A0A258FKZ6_9CAUL</name>
<dbReference type="EMBL" id="NCEB01000019">
    <property type="protein sequence ID" value="OYX32986.1"/>
    <property type="molecule type" value="Genomic_DNA"/>
</dbReference>
<dbReference type="AlphaFoldDB" id="A0A258FKZ6"/>
<evidence type="ECO:0000313" key="3">
    <source>
        <dbReference type="Proteomes" id="UP000215595"/>
    </source>
</evidence>
<sequence length="59" mass="5904">MTIMPTPPLIPAKAGTQSFGHSACTESAPTAIPSAGASLKHWVPAFAGMIGNEIQGLAA</sequence>
<feature type="region of interest" description="Disordered" evidence="1">
    <location>
        <begin position="1"/>
        <end position="26"/>
    </location>
</feature>
<evidence type="ECO:0000256" key="1">
    <source>
        <dbReference type="SAM" id="MobiDB-lite"/>
    </source>
</evidence>
<organism evidence="2 3">
    <name type="scientific">Brevundimonas subvibrioides</name>
    <dbReference type="NCBI Taxonomy" id="74313"/>
    <lineage>
        <taxon>Bacteria</taxon>
        <taxon>Pseudomonadati</taxon>
        <taxon>Pseudomonadota</taxon>
        <taxon>Alphaproteobacteria</taxon>
        <taxon>Caulobacterales</taxon>
        <taxon>Caulobacteraceae</taxon>
        <taxon>Brevundimonas</taxon>
    </lineage>
</organism>
<comment type="caution">
    <text evidence="2">The sequence shown here is derived from an EMBL/GenBank/DDBJ whole genome shotgun (WGS) entry which is preliminary data.</text>
</comment>
<proteinExistence type="predicted"/>